<feature type="active site" description="Proton acceptor" evidence="7">
    <location>
        <position position="320"/>
    </location>
</feature>
<gene>
    <name evidence="12" type="ORF">F4827_004149</name>
</gene>
<feature type="binding site" evidence="9">
    <location>
        <position position="229"/>
    </location>
    <ligand>
        <name>substrate</name>
    </ligand>
</feature>
<comment type="caution">
    <text evidence="12">The sequence shown here is derived from an EMBL/GenBank/DDBJ whole genome shotgun (WGS) entry which is preliminary data.</text>
</comment>
<evidence type="ECO:0000256" key="9">
    <source>
        <dbReference type="PIRSR" id="PIRSR000099-3"/>
    </source>
</evidence>
<dbReference type="GO" id="GO:0005829">
    <property type="term" value="C:cytosol"/>
    <property type="evidence" value="ECO:0007669"/>
    <property type="project" value="TreeGrafter"/>
</dbReference>
<keyword evidence="5" id="KW-0368">Histidine biosynthesis</keyword>
<accession>A0A7W9U1X2</accession>
<dbReference type="PANTHER" id="PTHR21256">
    <property type="entry name" value="HISTIDINOL DEHYDROGENASE HDH"/>
    <property type="match status" value="1"/>
</dbReference>
<evidence type="ECO:0000313" key="12">
    <source>
        <dbReference type="EMBL" id="MBB6104290.1"/>
    </source>
</evidence>
<comment type="cofactor">
    <cofactor evidence="10">
        <name>Zn(2+)</name>
        <dbReference type="ChEBI" id="CHEBI:29105"/>
    </cofactor>
    <text evidence="10">Binds 1 zinc ion per subunit.</text>
</comment>
<feature type="binding site" evidence="9">
    <location>
        <position position="320"/>
    </location>
    <ligand>
        <name>substrate</name>
    </ligand>
</feature>
<proteinExistence type="inferred from homology"/>
<dbReference type="GO" id="GO:0004399">
    <property type="term" value="F:histidinol dehydrogenase activity"/>
    <property type="evidence" value="ECO:0007669"/>
    <property type="project" value="InterPro"/>
</dbReference>
<keyword evidence="13" id="KW-1185">Reference proteome</keyword>
<evidence type="ECO:0000256" key="7">
    <source>
        <dbReference type="PIRSR" id="PIRSR000099-1"/>
    </source>
</evidence>
<dbReference type="GO" id="GO:0000105">
    <property type="term" value="P:L-histidine biosynthetic process"/>
    <property type="evidence" value="ECO:0007669"/>
    <property type="project" value="UniProtKB-KW"/>
</dbReference>
<evidence type="ECO:0000256" key="3">
    <source>
        <dbReference type="ARBA" id="ARBA00022833"/>
    </source>
</evidence>
<dbReference type="Gene3D" id="3.40.50.1980">
    <property type="entry name" value="Nitrogenase molybdenum iron protein domain"/>
    <property type="match status" value="2"/>
</dbReference>
<keyword evidence="2 10" id="KW-0479">Metal-binding</keyword>
<dbReference type="SUPFAM" id="SSF53720">
    <property type="entry name" value="ALDH-like"/>
    <property type="match status" value="1"/>
</dbReference>
<evidence type="ECO:0000256" key="2">
    <source>
        <dbReference type="ARBA" id="ARBA00022723"/>
    </source>
</evidence>
<evidence type="ECO:0000256" key="8">
    <source>
        <dbReference type="PIRSR" id="PIRSR000099-2"/>
    </source>
</evidence>
<dbReference type="PANTHER" id="PTHR21256:SF14">
    <property type="entry name" value="HISTIDINOL DEHYDROGENASE"/>
    <property type="match status" value="1"/>
</dbReference>
<dbReference type="EC" id="1.1.1.308" evidence="12"/>
<dbReference type="EMBL" id="JACHBW010000012">
    <property type="protein sequence ID" value="MBB6104290.1"/>
    <property type="molecule type" value="Genomic_DNA"/>
</dbReference>
<feature type="binding site" evidence="9">
    <location>
        <position position="254"/>
    </location>
    <ligand>
        <name>substrate</name>
    </ligand>
</feature>
<dbReference type="InterPro" id="IPR001692">
    <property type="entry name" value="Histidinol_DH_CS"/>
</dbReference>
<dbReference type="AlphaFoldDB" id="A0A7W9U1X2"/>
<dbReference type="InterPro" id="IPR022695">
    <property type="entry name" value="Histidinol_DH_monofunct"/>
</dbReference>
<dbReference type="FunFam" id="3.40.50.1980:FF:000001">
    <property type="entry name" value="Histidinol dehydrogenase"/>
    <property type="match status" value="1"/>
</dbReference>
<feature type="binding site" evidence="9">
    <location>
        <position position="251"/>
    </location>
    <ligand>
        <name>substrate</name>
    </ligand>
</feature>
<dbReference type="NCBIfam" id="TIGR00069">
    <property type="entry name" value="hisD"/>
    <property type="match status" value="1"/>
</dbReference>
<feature type="binding site" evidence="10">
    <location>
        <position position="413"/>
    </location>
    <ligand>
        <name>Zn(2+)</name>
        <dbReference type="ChEBI" id="CHEBI:29105"/>
    </ligand>
</feature>
<evidence type="ECO:0000256" key="5">
    <source>
        <dbReference type="ARBA" id="ARBA00023102"/>
    </source>
</evidence>
<dbReference type="InterPro" id="IPR016161">
    <property type="entry name" value="Ald_DH/histidinol_DH"/>
</dbReference>
<evidence type="ECO:0000256" key="1">
    <source>
        <dbReference type="ARBA" id="ARBA00010178"/>
    </source>
</evidence>
<dbReference type="PIRSF" id="PIRSF000099">
    <property type="entry name" value="Histidinol_dh"/>
    <property type="match status" value="1"/>
</dbReference>
<dbReference type="Proteomes" id="UP000571554">
    <property type="component" value="Unassembled WGS sequence"/>
</dbReference>
<evidence type="ECO:0000256" key="11">
    <source>
        <dbReference type="RuleBase" id="RU004175"/>
    </source>
</evidence>
<dbReference type="GO" id="GO:0051287">
    <property type="term" value="F:NAD binding"/>
    <property type="evidence" value="ECO:0007669"/>
    <property type="project" value="InterPro"/>
</dbReference>
<organism evidence="12 13">
    <name type="scientific">Paraburkholderia bannensis</name>
    <dbReference type="NCBI Taxonomy" id="765414"/>
    <lineage>
        <taxon>Bacteria</taxon>
        <taxon>Pseudomonadati</taxon>
        <taxon>Pseudomonadota</taxon>
        <taxon>Betaproteobacteria</taxon>
        <taxon>Burkholderiales</taxon>
        <taxon>Burkholderiaceae</taxon>
        <taxon>Paraburkholderia</taxon>
    </lineage>
</organism>
<dbReference type="PROSITE" id="PS00611">
    <property type="entry name" value="HISOL_DEHYDROGENASE"/>
    <property type="match status" value="1"/>
</dbReference>
<dbReference type="Pfam" id="PF00815">
    <property type="entry name" value="Histidinol_dh"/>
    <property type="match status" value="1"/>
</dbReference>
<dbReference type="CDD" id="cd06572">
    <property type="entry name" value="Histidinol_dh"/>
    <property type="match status" value="1"/>
</dbReference>
<dbReference type="InterPro" id="IPR012131">
    <property type="entry name" value="Hstdl_DH"/>
</dbReference>
<evidence type="ECO:0000256" key="6">
    <source>
        <dbReference type="PIRNR" id="PIRNR000099"/>
    </source>
</evidence>
<protein>
    <submittedName>
        <fullName evidence="12">Sulfopropanediol 3-dehydrogenase</fullName>
        <ecNumber evidence="12">1.1.1.308</ecNumber>
    </submittedName>
</protein>
<keyword evidence="3 10" id="KW-0862">Zinc</keyword>
<keyword evidence="8" id="KW-0520">NAD</keyword>
<feature type="binding site" evidence="10">
    <location>
        <position position="353"/>
    </location>
    <ligand>
        <name>Zn(2+)</name>
        <dbReference type="ChEBI" id="CHEBI:29105"/>
    </ligand>
</feature>
<keyword evidence="5" id="KW-0028">Amino-acid biosynthesis</keyword>
<feature type="binding site" evidence="8">
    <location>
        <position position="183"/>
    </location>
    <ligand>
        <name>NAD(+)</name>
        <dbReference type="ChEBI" id="CHEBI:57540"/>
    </ligand>
</feature>
<feature type="active site" description="Proton acceptor" evidence="7">
    <location>
        <position position="319"/>
    </location>
</feature>
<feature type="binding site" evidence="10">
    <location>
        <position position="251"/>
    </location>
    <ligand>
        <name>Zn(2+)</name>
        <dbReference type="ChEBI" id="CHEBI:29105"/>
    </ligand>
</feature>
<evidence type="ECO:0000313" key="13">
    <source>
        <dbReference type="Proteomes" id="UP000571554"/>
    </source>
</evidence>
<dbReference type="PRINTS" id="PR00083">
    <property type="entry name" value="HOLDHDRGNASE"/>
</dbReference>
<keyword evidence="4 6" id="KW-0560">Oxidoreductase</keyword>
<sequence length="437" mass="46641">MAIQYLKHGRSAEESSQDAAKVRDTVTGILTDVAKRGDDAVLELSQKFDNWAPESFRLSEDEIAACVRSLSQGQLDDIKFAQAQVRNFAQAQRESIRDVEVETLPGVVLGHKNMPVDSVACYVPGGKFPLVASAHMGVVTAKVAGVPRIITASPPVQGKPNPAVIAAMHLGGADEIYTFGGVQAIAAMALGTQTIDPVAMVVGPGNAFVAEAKRQLFGRIGIDLIAGPSETLVIADDSVDAEMCATDLLGQAEHGFNTPAILLTNSLQLAKDTITEVERILKILPTANTAGVSWRDYGAVIVADTLEEMVAEADRIASEHVQVMTRDPDYFLNNMKNYGALFLGARTNVAFGDKVIGTNHTLPTGKAARYTGGLWVGKFIKTCTYQKVLTDEASALIGSYCSRLCAIEGMIAHGEQANIRVRRYGHQDVPYGSAVPA</sequence>
<feature type="binding site" evidence="9">
    <location>
        <position position="413"/>
    </location>
    <ligand>
        <name>substrate</name>
    </ligand>
</feature>
<feature type="binding site" evidence="8">
    <location>
        <position position="206"/>
    </location>
    <ligand>
        <name>NAD(+)</name>
        <dbReference type="ChEBI" id="CHEBI:57540"/>
    </ligand>
</feature>
<dbReference type="RefSeq" id="WP_183726413.1">
    <property type="nucleotide sequence ID" value="NZ_JACHBW010000012.1"/>
</dbReference>
<evidence type="ECO:0000256" key="10">
    <source>
        <dbReference type="PIRSR" id="PIRSR000099-4"/>
    </source>
</evidence>
<name>A0A7W9U1X2_9BURK</name>
<comment type="similarity">
    <text evidence="1 6 11">Belongs to the histidinol dehydrogenase family.</text>
</comment>
<dbReference type="FunFam" id="3.40.50.1980:FF:000026">
    <property type="entry name" value="Histidinol dehydrogenase"/>
    <property type="match status" value="1"/>
</dbReference>
<dbReference type="GO" id="GO:0046872">
    <property type="term" value="F:metal ion binding"/>
    <property type="evidence" value="ECO:0007669"/>
    <property type="project" value="UniProtKB-KW"/>
</dbReference>
<evidence type="ECO:0000256" key="4">
    <source>
        <dbReference type="ARBA" id="ARBA00023002"/>
    </source>
</evidence>
<feature type="binding site" evidence="9">
    <location>
        <position position="353"/>
    </location>
    <ligand>
        <name>substrate</name>
    </ligand>
</feature>
<feature type="binding site" evidence="10">
    <location>
        <position position="254"/>
    </location>
    <ligand>
        <name>Zn(2+)</name>
        <dbReference type="ChEBI" id="CHEBI:29105"/>
    </ligand>
</feature>
<dbReference type="Gene3D" id="1.20.5.1300">
    <property type="match status" value="1"/>
</dbReference>
<reference evidence="12 13" key="1">
    <citation type="submission" date="2020-08" db="EMBL/GenBank/DDBJ databases">
        <title>Above-ground endophytic microbial communities from plants in different locations in the United States.</title>
        <authorList>
            <person name="Frank C."/>
        </authorList>
    </citation>
    <scope>NUCLEOTIDE SEQUENCE [LARGE SCALE GENOMIC DNA]</scope>
    <source>
        <strain evidence="12 13">WP4_2_2</strain>
    </source>
</reference>
<feature type="binding site" evidence="9">
    <location>
        <position position="408"/>
    </location>
    <ligand>
        <name>substrate</name>
    </ligand>
</feature>
<feature type="binding site" evidence="8">
    <location>
        <position position="122"/>
    </location>
    <ligand>
        <name>NAD(+)</name>
        <dbReference type="ChEBI" id="CHEBI:57540"/>
    </ligand>
</feature>